<evidence type="ECO:0000256" key="3">
    <source>
        <dbReference type="ARBA" id="ARBA00023054"/>
    </source>
</evidence>
<dbReference type="EMBL" id="BFEA01000015">
    <property type="protein sequence ID" value="GBG60929.1"/>
    <property type="molecule type" value="Genomic_DNA"/>
</dbReference>
<dbReference type="OrthoDB" id="74178at2759"/>
<feature type="compositionally biased region" description="Basic and acidic residues" evidence="5">
    <location>
        <begin position="683"/>
        <end position="698"/>
    </location>
</feature>
<dbReference type="Proteomes" id="UP000265515">
    <property type="component" value="Unassembled WGS sequence"/>
</dbReference>
<gene>
    <name evidence="7" type="ORF">CBR_g16051</name>
</gene>
<feature type="coiled-coil region" evidence="4">
    <location>
        <begin position="791"/>
        <end position="832"/>
    </location>
</feature>
<dbReference type="Gramene" id="GBG60929">
    <property type="protein sequence ID" value="GBG60929"/>
    <property type="gene ID" value="CBR_g16051"/>
</dbReference>
<feature type="coiled-coil region" evidence="4">
    <location>
        <begin position="864"/>
        <end position="902"/>
    </location>
</feature>
<feature type="compositionally biased region" description="Basic and acidic residues" evidence="5">
    <location>
        <begin position="170"/>
        <end position="186"/>
    </location>
</feature>
<keyword evidence="8" id="KW-1185">Reference proteome</keyword>
<evidence type="ECO:0000259" key="6">
    <source>
        <dbReference type="Pfam" id="PF12325"/>
    </source>
</evidence>
<evidence type="ECO:0000256" key="5">
    <source>
        <dbReference type="SAM" id="MobiDB-lite"/>
    </source>
</evidence>
<dbReference type="PANTHER" id="PTHR47347:SF2">
    <property type="entry name" value="GOLGIN CANDIDATE 5"/>
    <property type="match status" value="1"/>
</dbReference>
<feature type="region of interest" description="Disordered" evidence="5">
    <location>
        <begin position="683"/>
        <end position="738"/>
    </location>
</feature>
<feature type="region of interest" description="Disordered" evidence="5">
    <location>
        <begin position="79"/>
        <end position="210"/>
    </location>
</feature>
<evidence type="ECO:0000313" key="8">
    <source>
        <dbReference type="Proteomes" id="UP000265515"/>
    </source>
</evidence>
<feature type="region of interest" description="Disordered" evidence="5">
    <location>
        <begin position="222"/>
        <end position="253"/>
    </location>
</feature>
<accession>A0A388JSY0</accession>
<reference evidence="7 8" key="1">
    <citation type="journal article" date="2018" name="Cell">
        <title>The Chara Genome: Secondary Complexity and Implications for Plant Terrestrialization.</title>
        <authorList>
            <person name="Nishiyama T."/>
            <person name="Sakayama H."/>
            <person name="Vries J.D."/>
            <person name="Buschmann H."/>
            <person name="Saint-Marcoux D."/>
            <person name="Ullrich K.K."/>
            <person name="Haas F.B."/>
            <person name="Vanderstraeten L."/>
            <person name="Becker D."/>
            <person name="Lang D."/>
            <person name="Vosolsobe S."/>
            <person name="Rombauts S."/>
            <person name="Wilhelmsson P.K.I."/>
            <person name="Janitza P."/>
            <person name="Kern R."/>
            <person name="Heyl A."/>
            <person name="Rumpler F."/>
            <person name="Villalobos L.I.A.C."/>
            <person name="Clay J.M."/>
            <person name="Skokan R."/>
            <person name="Toyoda A."/>
            <person name="Suzuki Y."/>
            <person name="Kagoshima H."/>
            <person name="Schijlen E."/>
            <person name="Tajeshwar N."/>
            <person name="Catarino B."/>
            <person name="Hetherington A.J."/>
            <person name="Saltykova A."/>
            <person name="Bonnot C."/>
            <person name="Breuninger H."/>
            <person name="Symeonidi A."/>
            <person name="Radhakrishnan G.V."/>
            <person name="Van Nieuwerburgh F."/>
            <person name="Deforce D."/>
            <person name="Chang C."/>
            <person name="Karol K.G."/>
            <person name="Hedrich R."/>
            <person name="Ulvskov P."/>
            <person name="Glockner G."/>
            <person name="Delwiche C.F."/>
            <person name="Petrasek J."/>
            <person name="Van de Peer Y."/>
            <person name="Friml J."/>
            <person name="Beilby M."/>
            <person name="Dolan L."/>
            <person name="Kohara Y."/>
            <person name="Sugano S."/>
            <person name="Fujiyama A."/>
            <person name="Delaux P.-M."/>
            <person name="Quint M."/>
            <person name="TheiBen G."/>
            <person name="Hagemann M."/>
            <person name="Harholt J."/>
            <person name="Dunand C."/>
            <person name="Zachgo S."/>
            <person name="Langdale J."/>
            <person name="Maumus F."/>
            <person name="Straeten D.V.D."/>
            <person name="Gould S.B."/>
            <person name="Rensing S.A."/>
        </authorList>
    </citation>
    <scope>NUCLEOTIDE SEQUENCE [LARGE SCALE GENOMIC DNA]</scope>
    <source>
        <strain evidence="7 8">S276</strain>
    </source>
</reference>
<evidence type="ECO:0000313" key="7">
    <source>
        <dbReference type="EMBL" id="GBG60929.1"/>
    </source>
</evidence>
<feature type="region of interest" description="Disordered" evidence="5">
    <location>
        <begin position="298"/>
        <end position="365"/>
    </location>
</feature>
<dbReference type="AlphaFoldDB" id="A0A388JSY0"/>
<dbReference type="GO" id="GO:0005794">
    <property type="term" value="C:Golgi apparatus"/>
    <property type="evidence" value="ECO:0007669"/>
    <property type="project" value="UniProtKB-SubCell"/>
</dbReference>
<keyword evidence="2" id="KW-0333">Golgi apparatus</keyword>
<comment type="caution">
    <text evidence="7">The sequence shown here is derived from an EMBL/GenBank/DDBJ whole genome shotgun (WGS) entry which is preliminary data.</text>
</comment>
<dbReference type="STRING" id="69332.A0A388JSY0"/>
<evidence type="ECO:0000256" key="2">
    <source>
        <dbReference type="ARBA" id="ARBA00023034"/>
    </source>
</evidence>
<dbReference type="Pfam" id="PF12325">
    <property type="entry name" value="TMF_TATA_bd"/>
    <property type="match status" value="1"/>
</dbReference>
<dbReference type="OMA" id="QPSHERQ"/>
<feature type="compositionally biased region" description="Basic and acidic residues" evidence="5">
    <location>
        <begin position="147"/>
        <end position="162"/>
    </location>
</feature>
<evidence type="ECO:0000256" key="1">
    <source>
        <dbReference type="ARBA" id="ARBA00004555"/>
    </source>
</evidence>
<feature type="coiled-coil region" evidence="4">
    <location>
        <begin position="402"/>
        <end position="453"/>
    </location>
</feature>
<feature type="coiled-coil region" evidence="4">
    <location>
        <begin position="496"/>
        <end position="530"/>
    </location>
</feature>
<feature type="compositionally biased region" description="Low complexity" evidence="5">
    <location>
        <begin position="703"/>
        <end position="738"/>
    </location>
</feature>
<dbReference type="Pfam" id="PF12329">
    <property type="entry name" value="TMF_DNA_bd"/>
    <property type="match status" value="1"/>
</dbReference>
<dbReference type="InterPro" id="IPR022091">
    <property type="entry name" value="TMF_TATA-bd"/>
</dbReference>
<protein>
    <recommendedName>
        <fullName evidence="6">TATA element modulatory factor 1 TATA binding domain-containing protein</fullName>
    </recommendedName>
</protein>
<evidence type="ECO:0000256" key="4">
    <source>
        <dbReference type="SAM" id="Coils"/>
    </source>
</evidence>
<proteinExistence type="predicted"/>
<feature type="compositionally biased region" description="Basic and acidic residues" evidence="5">
    <location>
        <begin position="230"/>
        <end position="242"/>
    </location>
</feature>
<sequence length="904" mass="98101">MSWLPVNFGKLSDLSDIADSFNKLSESVKNIELNFDTALGFENANATDGQNKQAKTEDNDAVAAAFKGLSRLSGVVGLTASSSQAAPTEEDGEKKGGAKPSVATRVAGSEPSPLTSEQVGSDRGEIRPTAADSLTVESASTSSQGKDGADRVDGDTAARGGEDESGDASELARGKVGEDTDRRAEDSEGTMEAEVLPSPTGRAVDAAHTHPSVASAVIAVAEGDEGSAESGDRGRAEHRGSEETGVPAENDQIITESTRDIALASSKMAAATISGIDGAAATSPESLAAKVVVDGATSLPKAPSDHSPKTTKGTADVIEPGDPELGDGGTKQSTGTRDESMPPPSPLGMADVDKGPTALSSQEKEELVTLRKDMEMMQTAVQSAAKQAQTKADELSRIMFLNDQLRGELSELKNKASNDAEMEMLKEEFQIRLGAAERKVYALTKERDMLKKEHSKSMDTSTLLKEKDEIIKQVMAEGEELSKKQATQELTIKKLRAQAAAREDTLRRDIEDLERRCQAAEQKHEELVSQMPDSTRPLLRQIEALQESLAIRAEGWKRVEQAMNTRVRAAEAGVVAAQEREQMMSERLSQTTSRLAVMEAQLSCLRAEHAQLSRALEKERQRAQENRQEYLAASEAAVTHEGRAKQLEEEIRELRIRHRKELAEERSRREAIKKEIEREKAVTVENEKRVQAEGRASAEKAVANAQQAMAKEQQQQQQQLQQQQQSQNRLRRMSSSSSAGSIEESFLLQASLQGSPVHISSSSTSNGPVAPVLGGRLVKGPSTLEQMDLLLRQKEGELASYASRLAALESTRDSLAEELVKSTTQCESYKAEASSLPGLRAELEALRKRHASALELMGERDEQVEELRADLADIKQMYREQIDMLVNQIERMSAQLDASQRTSH</sequence>
<dbReference type="PANTHER" id="PTHR47347">
    <property type="entry name" value="GOLGIN CANDIDATE 5"/>
    <property type="match status" value="1"/>
</dbReference>
<feature type="compositionally biased region" description="Polar residues" evidence="5">
    <location>
        <begin position="135"/>
        <end position="145"/>
    </location>
</feature>
<keyword evidence="3 4" id="KW-0175">Coiled coil</keyword>
<comment type="subcellular location">
    <subcellularLocation>
        <location evidence="1">Golgi apparatus</location>
    </subcellularLocation>
</comment>
<organism evidence="7 8">
    <name type="scientific">Chara braunii</name>
    <name type="common">Braun's stonewort</name>
    <dbReference type="NCBI Taxonomy" id="69332"/>
    <lineage>
        <taxon>Eukaryota</taxon>
        <taxon>Viridiplantae</taxon>
        <taxon>Streptophyta</taxon>
        <taxon>Charophyceae</taxon>
        <taxon>Charales</taxon>
        <taxon>Characeae</taxon>
        <taxon>Chara</taxon>
    </lineage>
</organism>
<feature type="domain" description="TATA element modulatory factor 1 TATA binding" evidence="6">
    <location>
        <begin position="782"/>
        <end position="885"/>
    </location>
</feature>
<name>A0A388JSY0_CHABU</name>
<dbReference type="InterPro" id="IPR022092">
    <property type="entry name" value="TMF_DNA-bd"/>
</dbReference>